<dbReference type="EMBL" id="ML739040">
    <property type="protein sequence ID" value="KAE8356297.1"/>
    <property type="molecule type" value="Genomic_DNA"/>
</dbReference>
<accession>A0A5N6ZF51</accession>
<dbReference type="GO" id="GO:0005739">
    <property type="term" value="C:mitochondrion"/>
    <property type="evidence" value="ECO:0007669"/>
    <property type="project" value="TreeGrafter"/>
</dbReference>
<evidence type="ECO:0000313" key="3">
    <source>
        <dbReference type="Proteomes" id="UP000327118"/>
    </source>
</evidence>
<reference evidence="3" key="1">
    <citation type="submission" date="2019-04" db="EMBL/GenBank/DDBJ databases">
        <title>Friends and foes A comparative genomics studyof 23 Aspergillus species from section Flavi.</title>
        <authorList>
            <consortium name="DOE Joint Genome Institute"/>
            <person name="Kjaerbolling I."/>
            <person name="Vesth T."/>
            <person name="Frisvad J.C."/>
            <person name="Nybo J.L."/>
            <person name="Theobald S."/>
            <person name="Kildgaard S."/>
            <person name="Isbrandt T."/>
            <person name="Kuo A."/>
            <person name="Sato A."/>
            <person name="Lyhne E.K."/>
            <person name="Kogle M.E."/>
            <person name="Wiebenga A."/>
            <person name="Kun R.S."/>
            <person name="Lubbers R.J."/>
            <person name="Makela M.R."/>
            <person name="Barry K."/>
            <person name="Chovatia M."/>
            <person name="Clum A."/>
            <person name="Daum C."/>
            <person name="Haridas S."/>
            <person name="He G."/>
            <person name="LaButti K."/>
            <person name="Lipzen A."/>
            <person name="Mondo S."/>
            <person name="Riley R."/>
            <person name="Salamov A."/>
            <person name="Simmons B.A."/>
            <person name="Magnuson J.K."/>
            <person name="Henrissat B."/>
            <person name="Mortensen U.H."/>
            <person name="Larsen T.O."/>
            <person name="Devries R.P."/>
            <person name="Grigoriev I.V."/>
            <person name="Machida M."/>
            <person name="Baker S.E."/>
            <person name="Andersen M.R."/>
        </authorList>
    </citation>
    <scope>NUCLEOTIDE SEQUENCE [LARGE SCALE GENOMIC DNA]</scope>
    <source>
        <strain evidence="3">CBS 553.77</strain>
    </source>
</reference>
<evidence type="ECO:0000313" key="2">
    <source>
        <dbReference type="EMBL" id="KAE8356297.1"/>
    </source>
</evidence>
<proteinExistence type="predicted"/>
<dbReference type="GO" id="GO:0016301">
    <property type="term" value="F:kinase activity"/>
    <property type="evidence" value="ECO:0007669"/>
    <property type="project" value="UniProtKB-KW"/>
</dbReference>
<sequence length="565" mass="64863">MAKQLCVYGSVNNVLFRFPPVLRQRRPSPARHLSTASKIPESSDLFEYTSGRWIYNDALRHCERRRSFNVSELKRLAASSVQQRQEDIVSFEKLAEGGFNRSFLITMRDGFRFVARIPYPVTEPKFLVIASEVATMDLLRSHGIPVPKILGYSPRADNSAGTEYIFMEFVQGKNLGDIWYCLAEKERAKIVERLVQLESQLFALRFPSGGSIYYTDDLPDQGPRIHFPGSSGTSKGTFCIGPDTSLGLWYGRRVDLNCLAALTAGAKKEIAYLQTFGRPLQPFQRLRREIYNYQVQSHLEHIDTLEKYLQIAPHLIPRDEPALHRPVVRHPDLQPNNIFVSDELEITGLIDWQHSVVLPFFLQCGIPGSLQNYGDNISASLQTPTLPRNFDDLEEIEQLQQAELFRRRQLHYLYVKMTADMCPEHYNALTHDFSMLRRRLFHHASDPWEGDNVTLKADLVNLSRKWTEVTRGAKESCPIAYSDDESAECLRLDRAQSEADEQFQACKDVIGVGTEGWVPVTQYEESKRMESKLKAEALHAAETDKERAIVQEHWIFDDFCEEDYM</sequence>
<protein>
    <submittedName>
        <fullName evidence="2">Kinase-like domain-containing protein</fullName>
    </submittedName>
</protein>
<keyword evidence="2" id="KW-0808">Transferase</keyword>
<dbReference type="Gene3D" id="3.90.1200.10">
    <property type="match status" value="1"/>
</dbReference>
<keyword evidence="2" id="KW-0418">Kinase</keyword>
<dbReference type="PANTHER" id="PTHR36091">
    <property type="entry name" value="ALTERED INHERITANCE OF MITOCHONDRIA PROTEIN 9, MITOCHONDRIAL"/>
    <property type="match status" value="1"/>
</dbReference>
<dbReference type="InterPro" id="IPR002575">
    <property type="entry name" value="Aminoglycoside_PTrfase"/>
</dbReference>
<dbReference type="AlphaFoldDB" id="A0A5N6ZF51"/>
<dbReference type="Gene3D" id="3.30.200.20">
    <property type="entry name" value="Phosphorylase Kinase, domain 1"/>
    <property type="match status" value="1"/>
</dbReference>
<keyword evidence="3" id="KW-1185">Reference proteome</keyword>
<dbReference type="Proteomes" id="UP000327118">
    <property type="component" value="Unassembled WGS sequence"/>
</dbReference>
<organism evidence="2 3">
    <name type="scientific">Aspergillus coremiiformis</name>
    <dbReference type="NCBI Taxonomy" id="138285"/>
    <lineage>
        <taxon>Eukaryota</taxon>
        <taxon>Fungi</taxon>
        <taxon>Dikarya</taxon>
        <taxon>Ascomycota</taxon>
        <taxon>Pezizomycotina</taxon>
        <taxon>Eurotiomycetes</taxon>
        <taxon>Eurotiomycetidae</taxon>
        <taxon>Eurotiales</taxon>
        <taxon>Aspergillaceae</taxon>
        <taxon>Aspergillus</taxon>
        <taxon>Aspergillus subgen. Circumdati</taxon>
    </lineage>
</organism>
<dbReference type="OrthoDB" id="10003767at2759"/>
<dbReference type="InterPro" id="IPR051035">
    <property type="entry name" value="Mito_inheritance_9"/>
</dbReference>
<dbReference type="InterPro" id="IPR011009">
    <property type="entry name" value="Kinase-like_dom_sf"/>
</dbReference>
<dbReference type="SUPFAM" id="SSF56112">
    <property type="entry name" value="Protein kinase-like (PK-like)"/>
    <property type="match status" value="1"/>
</dbReference>
<name>A0A5N6ZF51_9EURO</name>
<gene>
    <name evidence="2" type="ORF">BDV28DRAFT_154766</name>
</gene>
<dbReference type="PANTHER" id="PTHR36091:SF2">
    <property type="entry name" value="AMINOGLYCOSIDE PHOSPHOTRANSFERASE DOMAIN-CONTAINING PROTEIN"/>
    <property type="match status" value="1"/>
</dbReference>
<feature type="domain" description="Aminoglycoside phosphotransferase" evidence="1">
    <location>
        <begin position="92"/>
        <end position="357"/>
    </location>
</feature>
<dbReference type="Pfam" id="PF01636">
    <property type="entry name" value="APH"/>
    <property type="match status" value="1"/>
</dbReference>
<evidence type="ECO:0000259" key="1">
    <source>
        <dbReference type="Pfam" id="PF01636"/>
    </source>
</evidence>